<keyword evidence="5" id="KW-0255">Endonuclease</keyword>
<evidence type="ECO:0000256" key="4">
    <source>
        <dbReference type="ARBA" id="ARBA00022723"/>
    </source>
</evidence>
<comment type="cofactor">
    <cofactor evidence="1">
        <name>Zn(2+)</name>
        <dbReference type="ChEBI" id="CHEBI:29105"/>
    </cofactor>
</comment>
<keyword evidence="6" id="KW-0378">Hydrolase</keyword>
<dbReference type="VEuPathDB" id="FungiDB:RhiirA1_454275"/>
<reference evidence="8 9" key="1">
    <citation type="submission" date="2016-04" db="EMBL/GenBank/DDBJ databases">
        <title>Genome analyses suggest a sexual origin of heterokaryosis in a supposedly ancient asexual fungus.</title>
        <authorList>
            <person name="Ropars J."/>
            <person name="Sedzielewska K."/>
            <person name="Noel J."/>
            <person name="Charron P."/>
            <person name="Farinelli L."/>
            <person name="Marton T."/>
            <person name="Kruger M."/>
            <person name="Pelin A."/>
            <person name="Brachmann A."/>
            <person name="Corradi N."/>
        </authorList>
    </citation>
    <scope>NUCLEOTIDE SEQUENCE [LARGE SCALE GENOMIC DNA]</scope>
    <source>
        <strain evidence="8 9">C2</strain>
    </source>
</reference>
<sequence>MVGKLCNYSGDTRPCEDLVRVEQALSKNHSTTEEAVSVGERVGISFDLIQVSIDELYKLPKFVKALKVLYADENEAGIEEDDNVYEEVYIEDEEGDNENK</sequence>
<dbReference type="EMBL" id="LLXL01000086">
    <property type="protein sequence ID" value="PKK78342.1"/>
    <property type="molecule type" value="Genomic_DNA"/>
</dbReference>
<proteinExistence type="predicted"/>
<dbReference type="AlphaFoldDB" id="A0A2N1NWT8"/>
<comment type="caution">
    <text evidence="8">The sequence shown here is derived from an EMBL/GenBank/DDBJ whole genome shotgun (WGS) entry which is preliminary data.</text>
</comment>
<keyword evidence="2" id="KW-0819">tRNA processing</keyword>
<dbReference type="GO" id="GO:0005739">
    <property type="term" value="C:mitochondrion"/>
    <property type="evidence" value="ECO:0007669"/>
    <property type="project" value="TreeGrafter"/>
</dbReference>
<dbReference type="GO" id="GO:1990180">
    <property type="term" value="P:mitochondrial tRNA 3'-end processing"/>
    <property type="evidence" value="ECO:0007669"/>
    <property type="project" value="TreeGrafter"/>
</dbReference>
<dbReference type="PANTHER" id="PTHR12553:SF49">
    <property type="entry name" value="ZINC PHOSPHODIESTERASE ELAC PROTEIN 2"/>
    <property type="match status" value="1"/>
</dbReference>
<evidence type="ECO:0000256" key="2">
    <source>
        <dbReference type="ARBA" id="ARBA00022694"/>
    </source>
</evidence>
<reference evidence="8 9" key="2">
    <citation type="submission" date="2017-10" db="EMBL/GenBank/DDBJ databases">
        <title>Extensive intraspecific genome diversity in a model arbuscular mycorrhizal fungus.</title>
        <authorList>
            <person name="Chen E.C.H."/>
            <person name="Morin E."/>
            <person name="Baudet D."/>
            <person name="Noel J."/>
            <person name="Ndikumana S."/>
            <person name="Charron P."/>
            <person name="St-Onge C."/>
            <person name="Giorgi J."/>
            <person name="Grigoriev I.V."/>
            <person name="Roux C."/>
            <person name="Martin F.M."/>
            <person name="Corradi N."/>
        </authorList>
    </citation>
    <scope>NUCLEOTIDE SEQUENCE [LARGE SCALE GENOMIC DNA]</scope>
    <source>
        <strain evidence="8 9">C2</strain>
    </source>
</reference>
<keyword evidence="7" id="KW-0862">Zinc</keyword>
<evidence type="ECO:0000256" key="1">
    <source>
        <dbReference type="ARBA" id="ARBA00001947"/>
    </source>
</evidence>
<keyword evidence="3" id="KW-0540">Nuclease</keyword>
<accession>A0A2N1NWT8</accession>
<dbReference type="Proteomes" id="UP000233469">
    <property type="component" value="Unassembled WGS sequence"/>
</dbReference>
<evidence type="ECO:0000313" key="9">
    <source>
        <dbReference type="Proteomes" id="UP000233469"/>
    </source>
</evidence>
<evidence type="ECO:0000313" key="8">
    <source>
        <dbReference type="EMBL" id="PKK78342.1"/>
    </source>
</evidence>
<organism evidence="8 9">
    <name type="scientific">Rhizophagus irregularis</name>
    <dbReference type="NCBI Taxonomy" id="588596"/>
    <lineage>
        <taxon>Eukaryota</taxon>
        <taxon>Fungi</taxon>
        <taxon>Fungi incertae sedis</taxon>
        <taxon>Mucoromycota</taxon>
        <taxon>Glomeromycotina</taxon>
        <taxon>Glomeromycetes</taxon>
        <taxon>Glomerales</taxon>
        <taxon>Glomeraceae</taxon>
        <taxon>Rhizophagus</taxon>
    </lineage>
</organism>
<dbReference type="GO" id="GO:0042781">
    <property type="term" value="F:3'-tRNA processing endoribonuclease activity"/>
    <property type="evidence" value="ECO:0007669"/>
    <property type="project" value="InterPro"/>
</dbReference>
<evidence type="ECO:0000256" key="6">
    <source>
        <dbReference type="ARBA" id="ARBA00022801"/>
    </source>
</evidence>
<protein>
    <submittedName>
        <fullName evidence="8">Uncharacterized protein</fullName>
    </submittedName>
</protein>
<dbReference type="GO" id="GO:0046872">
    <property type="term" value="F:metal ion binding"/>
    <property type="evidence" value="ECO:0007669"/>
    <property type="project" value="UniProtKB-KW"/>
</dbReference>
<dbReference type="InterPro" id="IPR047151">
    <property type="entry name" value="RNZ2-like"/>
</dbReference>
<dbReference type="VEuPathDB" id="FungiDB:FUN_012768"/>
<name>A0A2N1NWT8_9GLOM</name>
<dbReference type="PANTHER" id="PTHR12553">
    <property type="entry name" value="ZINC PHOSPHODIESTERASE ELAC PROTEIN 2"/>
    <property type="match status" value="1"/>
</dbReference>
<evidence type="ECO:0000256" key="5">
    <source>
        <dbReference type="ARBA" id="ARBA00022759"/>
    </source>
</evidence>
<gene>
    <name evidence="8" type="ORF">RhiirC2_730044</name>
</gene>
<keyword evidence="4" id="KW-0479">Metal-binding</keyword>
<evidence type="ECO:0000256" key="3">
    <source>
        <dbReference type="ARBA" id="ARBA00022722"/>
    </source>
</evidence>
<evidence type="ECO:0000256" key="7">
    <source>
        <dbReference type="ARBA" id="ARBA00022833"/>
    </source>
</evidence>